<organism evidence="2 3">
    <name type="scientific">Evansella alkalicola</name>
    <dbReference type="NCBI Taxonomy" id="745819"/>
    <lineage>
        <taxon>Bacteria</taxon>
        <taxon>Bacillati</taxon>
        <taxon>Bacillota</taxon>
        <taxon>Bacilli</taxon>
        <taxon>Bacillales</taxon>
        <taxon>Bacillaceae</taxon>
        <taxon>Evansella</taxon>
    </lineage>
</organism>
<accession>A0ABS6JW81</accession>
<keyword evidence="1" id="KW-0472">Membrane</keyword>
<feature type="transmembrane region" description="Helical" evidence="1">
    <location>
        <begin position="54"/>
        <end position="73"/>
    </location>
</feature>
<keyword evidence="1" id="KW-0812">Transmembrane</keyword>
<dbReference type="RefSeq" id="WP_088073489.1">
    <property type="nucleotide sequence ID" value="NZ_JAHQCR010000062.1"/>
</dbReference>
<reference evidence="2 3" key="1">
    <citation type="submission" date="2021-06" db="EMBL/GenBank/DDBJ databases">
        <title>Bacillus sp. RD4P76, an endophyte from a halophyte.</title>
        <authorList>
            <person name="Sun J.-Q."/>
        </authorList>
    </citation>
    <scope>NUCLEOTIDE SEQUENCE [LARGE SCALE GENOMIC DNA]</scope>
    <source>
        <strain evidence="2 3">JCM 17098</strain>
    </source>
</reference>
<sequence>MTAYKRGVKLLTYLSIIYGIVGILFLSNGFGGLIGGSFFSNFKLIEGVGQTVPVALLLSLVFIWGLFGSVFVIKKYSHESTFDKKVGHPNIAQTETAATDEYIEMSRNVNAISVYRRKTINLLYILGLFFLGGWLLTSFIYADFYLDKYSLNFLWEFRISILVFMIVYLTIVYLFNRKRKHD</sequence>
<keyword evidence="1" id="KW-1133">Transmembrane helix</keyword>
<dbReference type="Proteomes" id="UP000790580">
    <property type="component" value="Unassembled WGS sequence"/>
</dbReference>
<name>A0ABS6JW81_9BACI</name>
<evidence type="ECO:0000313" key="2">
    <source>
        <dbReference type="EMBL" id="MBU9722826.1"/>
    </source>
</evidence>
<feature type="transmembrane region" description="Helical" evidence="1">
    <location>
        <begin position="122"/>
        <end position="141"/>
    </location>
</feature>
<dbReference type="EMBL" id="JAHQCR010000062">
    <property type="protein sequence ID" value="MBU9722826.1"/>
    <property type="molecule type" value="Genomic_DNA"/>
</dbReference>
<protein>
    <recommendedName>
        <fullName evidence="4">DUF3169 family protein</fullName>
    </recommendedName>
</protein>
<keyword evidence="3" id="KW-1185">Reference proteome</keyword>
<feature type="transmembrane region" description="Helical" evidence="1">
    <location>
        <begin position="12"/>
        <end position="34"/>
    </location>
</feature>
<proteinExistence type="predicted"/>
<evidence type="ECO:0000256" key="1">
    <source>
        <dbReference type="SAM" id="Phobius"/>
    </source>
</evidence>
<evidence type="ECO:0008006" key="4">
    <source>
        <dbReference type="Google" id="ProtNLM"/>
    </source>
</evidence>
<feature type="transmembrane region" description="Helical" evidence="1">
    <location>
        <begin position="153"/>
        <end position="175"/>
    </location>
</feature>
<evidence type="ECO:0000313" key="3">
    <source>
        <dbReference type="Proteomes" id="UP000790580"/>
    </source>
</evidence>
<comment type="caution">
    <text evidence="2">The sequence shown here is derived from an EMBL/GenBank/DDBJ whole genome shotgun (WGS) entry which is preliminary data.</text>
</comment>
<gene>
    <name evidence="2" type="ORF">KS407_15525</name>
</gene>